<feature type="coiled-coil region" evidence="1">
    <location>
        <begin position="70"/>
        <end position="100"/>
    </location>
</feature>
<dbReference type="AlphaFoldDB" id="A0A9W6WTX9"/>
<gene>
    <name evidence="3" type="ORF">Plil01_000642200</name>
</gene>
<feature type="region of interest" description="Disordered" evidence="2">
    <location>
        <begin position="157"/>
        <end position="183"/>
    </location>
</feature>
<dbReference type="OrthoDB" id="129045at2759"/>
<protein>
    <submittedName>
        <fullName evidence="3">Unnamed protein product</fullName>
    </submittedName>
</protein>
<evidence type="ECO:0000256" key="2">
    <source>
        <dbReference type="SAM" id="MobiDB-lite"/>
    </source>
</evidence>
<keyword evidence="4" id="KW-1185">Reference proteome</keyword>
<organism evidence="3 4">
    <name type="scientific">Phytophthora lilii</name>
    <dbReference type="NCBI Taxonomy" id="2077276"/>
    <lineage>
        <taxon>Eukaryota</taxon>
        <taxon>Sar</taxon>
        <taxon>Stramenopiles</taxon>
        <taxon>Oomycota</taxon>
        <taxon>Peronosporomycetes</taxon>
        <taxon>Peronosporales</taxon>
        <taxon>Peronosporaceae</taxon>
        <taxon>Phytophthora</taxon>
    </lineage>
</organism>
<dbReference type="EMBL" id="BSXW01000285">
    <property type="protein sequence ID" value="GMF17526.1"/>
    <property type="molecule type" value="Genomic_DNA"/>
</dbReference>
<keyword evidence="1" id="KW-0175">Coiled coil</keyword>
<evidence type="ECO:0000313" key="4">
    <source>
        <dbReference type="Proteomes" id="UP001165083"/>
    </source>
</evidence>
<evidence type="ECO:0000256" key="1">
    <source>
        <dbReference type="SAM" id="Coils"/>
    </source>
</evidence>
<name>A0A9W6WTX9_9STRA</name>
<feature type="compositionally biased region" description="Acidic residues" evidence="2">
    <location>
        <begin position="159"/>
        <end position="183"/>
    </location>
</feature>
<comment type="caution">
    <text evidence="3">The sequence shown here is derived from an EMBL/GenBank/DDBJ whole genome shotgun (WGS) entry which is preliminary data.</text>
</comment>
<reference evidence="3" key="1">
    <citation type="submission" date="2023-04" db="EMBL/GenBank/DDBJ databases">
        <title>Phytophthora lilii NBRC 32176.</title>
        <authorList>
            <person name="Ichikawa N."/>
            <person name="Sato H."/>
            <person name="Tonouchi N."/>
        </authorList>
    </citation>
    <scope>NUCLEOTIDE SEQUENCE</scope>
    <source>
        <strain evidence="3">NBRC 32176</strain>
    </source>
</reference>
<proteinExistence type="predicted"/>
<dbReference type="Proteomes" id="UP001165083">
    <property type="component" value="Unassembled WGS sequence"/>
</dbReference>
<evidence type="ECO:0000313" key="3">
    <source>
        <dbReference type="EMBL" id="GMF17526.1"/>
    </source>
</evidence>
<sequence length="250" mass="28339">MTGASLSDYLTCFQKALACALGASNDSNRQLRTLSGDVLEVALTLKIRVLSSAWESKYLFQLDPVSVGRIKLLETQLRQQQLESKRIDELELKVRTLENTYTKKPLFEELTTSFRHGATSRLNWSRESSALITSNYDGTLKVTRSGMYLVGAVVRRESEDDYDDDEEEEDDDGEDKYEEIDDEDSDVIDDDEYACLLKNDERIQAGYFTEDCCLVSLTTVTRLKEGDELVVTSSCELKGTSRFFLMHLGN</sequence>
<accession>A0A9W6WTX9</accession>